<reference evidence="1" key="1">
    <citation type="submission" date="2022-12" db="EMBL/GenBank/DDBJ databases">
        <title>Paracoccus onchidii sp. nov., isolated from a marine invertebrate from the South China Sea.</title>
        <authorList>
            <person name="Xu S."/>
            <person name="Liu Z."/>
            <person name="Xu Y."/>
        </authorList>
    </citation>
    <scope>NUCLEOTIDE SEQUENCE</scope>
    <source>
        <strain evidence="1">Z330</strain>
    </source>
</reference>
<gene>
    <name evidence="1" type="ORF">PAF17_16060</name>
</gene>
<protein>
    <recommendedName>
        <fullName evidence="3">N-acetyltransferase</fullName>
    </recommendedName>
</protein>
<keyword evidence="2" id="KW-1185">Reference proteome</keyword>
<accession>A0ABT4ZI71</accession>
<dbReference type="EMBL" id="JAQBIE010000024">
    <property type="protein sequence ID" value="MDB6179007.1"/>
    <property type="molecule type" value="Genomic_DNA"/>
</dbReference>
<evidence type="ECO:0000313" key="2">
    <source>
        <dbReference type="Proteomes" id="UP001165641"/>
    </source>
</evidence>
<dbReference type="Proteomes" id="UP001165641">
    <property type="component" value="Unassembled WGS sequence"/>
</dbReference>
<evidence type="ECO:0000313" key="1">
    <source>
        <dbReference type="EMBL" id="MDB6179007.1"/>
    </source>
</evidence>
<comment type="caution">
    <text evidence="1">The sequence shown here is derived from an EMBL/GenBank/DDBJ whole genome shotgun (WGS) entry which is preliminary data.</text>
</comment>
<dbReference type="RefSeq" id="WP_271890123.1">
    <property type="nucleotide sequence ID" value="NZ_JAQBIE010000024.1"/>
</dbReference>
<evidence type="ECO:0008006" key="3">
    <source>
        <dbReference type="Google" id="ProtNLM"/>
    </source>
</evidence>
<organism evidence="1 2">
    <name type="scientific">Paracoccus onchidii</name>
    <dbReference type="NCBI Taxonomy" id="3017813"/>
    <lineage>
        <taxon>Bacteria</taxon>
        <taxon>Pseudomonadati</taxon>
        <taxon>Pseudomonadota</taxon>
        <taxon>Alphaproteobacteria</taxon>
        <taxon>Rhodobacterales</taxon>
        <taxon>Paracoccaceae</taxon>
        <taxon>Paracoccus</taxon>
    </lineage>
</organism>
<proteinExistence type="predicted"/>
<sequence length="163" mass="17859">MSKIIYSTEMQKNHLKAAEELTGSDGFMKDAVSIAAYRADDKGKPGDLLCVAVFESFRGGRAEFHLGMSGGKNMNLEIIQALTYISFHPRHFDLDCLLARIPVENVNAICTLLKIGFQIEYRDRGSVAGGGDGIVLSLLRDNVLAAAGPSDKDYRSQMTDQQE</sequence>
<name>A0ABT4ZI71_9RHOB</name>